<protein>
    <submittedName>
        <fullName evidence="2">Uncharacterized protein</fullName>
    </submittedName>
</protein>
<reference evidence="2 3" key="1">
    <citation type="journal article" date="2014" name="Antonie Van Leeuwenhoek">
        <title>Hyphomonas beringensis sp. nov. and Hyphomonas chukchiensis sp. nov., isolated from surface seawater of the Bering Sea and Chukchi Sea.</title>
        <authorList>
            <person name="Li C."/>
            <person name="Lai Q."/>
            <person name="Li G."/>
            <person name="Dong C."/>
            <person name="Wang J."/>
            <person name="Liao Y."/>
            <person name="Shao Z."/>
        </authorList>
    </citation>
    <scope>NUCLEOTIDE SEQUENCE [LARGE SCALE GENOMIC DNA]</scope>
    <source>
        <strain evidence="2 3">SCH89</strain>
    </source>
</reference>
<dbReference type="RefSeq" id="WP_035537295.1">
    <property type="nucleotide sequence ID" value="NZ_ARYL01000010.1"/>
</dbReference>
<dbReference type="OrthoDB" id="9898625at2"/>
<keyword evidence="1" id="KW-0472">Membrane</keyword>
<feature type="transmembrane region" description="Helical" evidence="1">
    <location>
        <begin position="9"/>
        <end position="28"/>
    </location>
</feature>
<comment type="caution">
    <text evidence="2">The sequence shown here is derived from an EMBL/GenBank/DDBJ whole genome shotgun (WGS) entry which is preliminary data.</text>
</comment>
<organism evidence="2 3">
    <name type="scientific">Hyphomonas oceanitis SCH89</name>
    <dbReference type="NCBI Taxonomy" id="1280953"/>
    <lineage>
        <taxon>Bacteria</taxon>
        <taxon>Pseudomonadati</taxon>
        <taxon>Pseudomonadota</taxon>
        <taxon>Alphaproteobacteria</taxon>
        <taxon>Hyphomonadales</taxon>
        <taxon>Hyphomonadaceae</taxon>
        <taxon>Hyphomonas</taxon>
    </lineage>
</organism>
<dbReference type="AlphaFoldDB" id="A0A059G7Z8"/>
<dbReference type="PATRIC" id="fig|1280953.3.peg.1588"/>
<name>A0A059G7Z8_9PROT</name>
<evidence type="ECO:0000256" key="1">
    <source>
        <dbReference type="SAM" id="Phobius"/>
    </source>
</evidence>
<evidence type="ECO:0000313" key="3">
    <source>
        <dbReference type="Proteomes" id="UP000024942"/>
    </source>
</evidence>
<dbReference type="EMBL" id="ARYL01000010">
    <property type="protein sequence ID" value="KDA02844.1"/>
    <property type="molecule type" value="Genomic_DNA"/>
</dbReference>
<keyword evidence="1" id="KW-0812">Transmembrane</keyword>
<sequence length="65" mass="7199">MLDLIWKNTIFKLIYGPLLMGLAILLSVDDRPTVLFIGIPLIAIGLVGITLRQIARRRAAPDKAE</sequence>
<feature type="transmembrane region" description="Helical" evidence="1">
    <location>
        <begin position="34"/>
        <end position="51"/>
    </location>
</feature>
<gene>
    <name evidence="2" type="ORF">HOC_07862</name>
</gene>
<proteinExistence type="predicted"/>
<keyword evidence="3" id="KW-1185">Reference proteome</keyword>
<dbReference type="Proteomes" id="UP000024942">
    <property type="component" value="Unassembled WGS sequence"/>
</dbReference>
<evidence type="ECO:0000313" key="2">
    <source>
        <dbReference type="EMBL" id="KDA02844.1"/>
    </source>
</evidence>
<accession>A0A059G7Z8</accession>
<keyword evidence="1" id="KW-1133">Transmembrane helix</keyword>
<dbReference type="STRING" id="1280953.HOC_07862"/>